<dbReference type="Proteomes" id="UP000799324">
    <property type="component" value="Unassembled WGS sequence"/>
</dbReference>
<proteinExistence type="predicted"/>
<organism evidence="2 3">
    <name type="scientific">Lophiostoma macrostomum CBS 122681</name>
    <dbReference type="NCBI Taxonomy" id="1314788"/>
    <lineage>
        <taxon>Eukaryota</taxon>
        <taxon>Fungi</taxon>
        <taxon>Dikarya</taxon>
        <taxon>Ascomycota</taxon>
        <taxon>Pezizomycotina</taxon>
        <taxon>Dothideomycetes</taxon>
        <taxon>Pleosporomycetidae</taxon>
        <taxon>Pleosporales</taxon>
        <taxon>Lophiostomataceae</taxon>
        <taxon>Lophiostoma</taxon>
    </lineage>
</organism>
<gene>
    <name evidence="2" type="ORF">K491DRAFT_406590</name>
</gene>
<keyword evidence="3" id="KW-1185">Reference proteome</keyword>
<reference evidence="2" key="1">
    <citation type="journal article" date="2020" name="Stud. Mycol.">
        <title>101 Dothideomycetes genomes: a test case for predicting lifestyles and emergence of pathogens.</title>
        <authorList>
            <person name="Haridas S."/>
            <person name="Albert R."/>
            <person name="Binder M."/>
            <person name="Bloem J."/>
            <person name="Labutti K."/>
            <person name="Salamov A."/>
            <person name="Andreopoulos B."/>
            <person name="Baker S."/>
            <person name="Barry K."/>
            <person name="Bills G."/>
            <person name="Bluhm B."/>
            <person name="Cannon C."/>
            <person name="Castanera R."/>
            <person name="Culley D."/>
            <person name="Daum C."/>
            <person name="Ezra D."/>
            <person name="Gonzalez J."/>
            <person name="Henrissat B."/>
            <person name="Kuo A."/>
            <person name="Liang C."/>
            <person name="Lipzen A."/>
            <person name="Lutzoni F."/>
            <person name="Magnuson J."/>
            <person name="Mondo S."/>
            <person name="Nolan M."/>
            <person name="Ohm R."/>
            <person name="Pangilinan J."/>
            <person name="Park H.-J."/>
            <person name="Ramirez L."/>
            <person name="Alfaro M."/>
            <person name="Sun H."/>
            <person name="Tritt A."/>
            <person name="Yoshinaga Y."/>
            <person name="Zwiers L.-H."/>
            <person name="Turgeon B."/>
            <person name="Goodwin S."/>
            <person name="Spatafora J."/>
            <person name="Crous P."/>
            <person name="Grigoriev I."/>
        </authorList>
    </citation>
    <scope>NUCLEOTIDE SEQUENCE</scope>
    <source>
        <strain evidence="2">CBS 122681</strain>
    </source>
</reference>
<evidence type="ECO:0000313" key="2">
    <source>
        <dbReference type="EMBL" id="KAF2646985.1"/>
    </source>
</evidence>
<dbReference type="EMBL" id="MU004841">
    <property type="protein sequence ID" value="KAF2646985.1"/>
    <property type="molecule type" value="Genomic_DNA"/>
</dbReference>
<sequence>MLDTGSDGGGLAMGGRGPSVLTGGGAATGYWLLLCREYMSAGEVWSGQVEVKQQQQAHEMCSVAGRTTARAAAAGGREGPAEKGPRVVWRVEREAASGRASRRAAFSLHAWSLCAVGRGSALNHQLLCSTSRTQGLLRSWHSGQRCSRTGRRQRQRLGEAAASGPVDEGPGGAGVRRAMQWMEGSFWRVFLLVPTTSTVGERLGAGIQRTRP</sequence>
<dbReference type="AlphaFoldDB" id="A0A6A6SGH2"/>
<feature type="region of interest" description="Disordered" evidence="1">
    <location>
        <begin position="141"/>
        <end position="174"/>
    </location>
</feature>
<evidence type="ECO:0000256" key="1">
    <source>
        <dbReference type="SAM" id="MobiDB-lite"/>
    </source>
</evidence>
<protein>
    <submittedName>
        <fullName evidence="2">Uncharacterized protein</fullName>
    </submittedName>
</protein>
<accession>A0A6A6SGH2</accession>
<evidence type="ECO:0000313" key="3">
    <source>
        <dbReference type="Proteomes" id="UP000799324"/>
    </source>
</evidence>
<name>A0A6A6SGH2_9PLEO</name>